<evidence type="ECO:0000313" key="2">
    <source>
        <dbReference type="Proteomes" id="UP000245080"/>
    </source>
</evidence>
<sequence>MELNSEDRKQFIDAVKKVASRQIDDAQEVGNRRFETHEDAEKAMAIAQEVAPDRKFEIGHANGKYFVEIK</sequence>
<gene>
    <name evidence="1" type="ORF">DCM90_02690</name>
</gene>
<dbReference type="OrthoDB" id="9919331at2"/>
<protein>
    <submittedName>
        <fullName evidence="1">Uncharacterized protein</fullName>
    </submittedName>
</protein>
<evidence type="ECO:0000313" key="1">
    <source>
        <dbReference type="EMBL" id="PWG01100.1"/>
    </source>
</evidence>
<proteinExistence type="predicted"/>
<comment type="caution">
    <text evidence="1">The sequence shown here is derived from an EMBL/GenBank/DDBJ whole genome shotgun (WGS) entry which is preliminary data.</text>
</comment>
<dbReference type="Proteomes" id="UP000245080">
    <property type="component" value="Unassembled WGS sequence"/>
</dbReference>
<reference evidence="1 2" key="1">
    <citation type="journal article" date="2018" name="Int. J. Syst. Evol. Microbiol.">
        <title>Lactobacillus bambusae sp. nov., isolated from a traditional fermented Ma-bamboo shoots of Taiwan.</title>
        <authorList>
            <person name="Wang L.-T."/>
        </authorList>
    </citation>
    <scope>NUCLEOTIDE SEQUENCE [LARGE SCALE GENOMIC DNA]</scope>
    <source>
        <strain evidence="1 2">BS-W1</strain>
    </source>
</reference>
<keyword evidence="2" id="KW-1185">Reference proteome</keyword>
<dbReference type="AlphaFoldDB" id="A0A2V1N6R8"/>
<dbReference type="EMBL" id="QCXQ01000001">
    <property type="protein sequence ID" value="PWG01100.1"/>
    <property type="molecule type" value="Genomic_DNA"/>
</dbReference>
<accession>A0A2V1N6R8</accession>
<dbReference type="RefSeq" id="WP_109249813.1">
    <property type="nucleotide sequence ID" value="NZ_QCXQ01000001.1"/>
</dbReference>
<organism evidence="1 2">
    <name type="scientific">Levilactobacillus bambusae</name>
    <dbReference type="NCBI Taxonomy" id="2024736"/>
    <lineage>
        <taxon>Bacteria</taxon>
        <taxon>Bacillati</taxon>
        <taxon>Bacillota</taxon>
        <taxon>Bacilli</taxon>
        <taxon>Lactobacillales</taxon>
        <taxon>Lactobacillaceae</taxon>
        <taxon>Levilactobacillus</taxon>
    </lineage>
</organism>
<name>A0A2V1N6R8_9LACO</name>